<reference evidence="2 3" key="1">
    <citation type="submission" date="2016-06" db="EMBL/GenBank/DDBJ databases">
        <authorList>
            <person name="Kjaerup R.B."/>
            <person name="Dalgaard T.S."/>
            <person name="Juul-Madsen H.R."/>
        </authorList>
    </citation>
    <scope>NUCLEOTIDE SEQUENCE [LARGE SCALE GENOMIC DNA]</scope>
    <source>
        <strain evidence="2 3">E1334</strain>
    </source>
</reference>
<dbReference type="EMBL" id="LZKI01000131">
    <property type="protein sequence ID" value="OBI38762.1"/>
    <property type="molecule type" value="Genomic_DNA"/>
</dbReference>
<feature type="region of interest" description="Disordered" evidence="1">
    <location>
        <begin position="29"/>
        <end position="97"/>
    </location>
</feature>
<accession>A0A1A2YND4</accession>
<evidence type="ECO:0000313" key="3">
    <source>
        <dbReference type="Proteomes" id="UP000091846"/>
    </source>
</evidence>
<evidence type="ECO:0000313" key="2">
    <source>
        <dbReference type="EMBL" id="OBI38762.1"/>
    </source>
</evidence>
<dbReference type="AlphaFoldDB" id="A0A1A2YND4"/>
<dbReference type="Proteomes" id="UP000091846">
    <property type="component" value="Unassembled WGS sequence"/>
</dbReference>
<comment type="caution">
    <text evidence="2">The sequence shown here is derived from an EMBL/GenBank/DDBJ whole genome shotgun (WGS) entry which is preliminary data.</text>
</comment>
<organism evidence="2 3">
    <name type="scientific">Mycobacterium colombiense</name>
    <dbReference type="NCBI Taxonomy" id="339268"/>
    <lineage>
        <taxon>Bacteria</taxon>
        <taxon>Bacillati</taxon>
        <taxon>Actinomycetota</taxon>
        <taxon>Actinomycetes</taxon>
        <taxon>Mycobacteriales</taxon>
        <taxon>Mycobacteriaceae</taxon>
        <taxon>Mycobacterium</taxon>
        <taxon>Mycobacterium avium complex (MAC)</taxon>
    </lineage>
</organism>
<dbReference type="PROSITE" id="PS51257">
    <property type="entry name" value="PROKAR_LIPOPROTEIN"/>
    <property type="match status" value="1"/>
</dbReference>
<gene>
    <name evidence="2" type="ORF">A5708_05065</name>
</gene>
<evidence type="ECO:0000256" key="1">
    <source>
        <dbReference type="SAM" id="MobiDB-lite"/>
    </source>
</evidence>
<name>A0A1A2YND4_9MYCO</name>
<protein>
    <recommendedName>
        <fullName evidence="4">Lipoprotein</fullName>
    </recommendedName>
</protein>
<feature type="compositionally biased region" description="Low complexity" evidence="1">
    <location>
        <begin position="30"/>
        <end position="62"/>
    </location>
</feature>
<dbReference type="RefSeq" id="WP_065029909.1">
    <property type="nucleotide sequence ID" value="NZ_LZKI01000131.1"/>
</dbReference>
<dbReference type="OrthoDB" id="4752236at2"/>
<evidence type="ECO:0008006" key="4">
    <source>
        <dbReference type="Google" id="ProtNLM"/>
    </source>
</evidence>
<sequence length="211" mass="20957">MNTVRMSALGLTATALLIGTTVVGCGGDKSPTASSGSASSSGSAASSGSPTSAAPASPGAPADYSNLLIKPSDVGPNATVDGPPTQNPSGITGVGQVFKNPDGKRTIIDTIAVFPDAATATQTASNMRDVVGKKVNGQQQPIDVGTNGFMVIGQGTDPANPMEISEAVFVEGRAMVDLESDCVIGNPTPADTMLDLARKQEAAVKAGLPAS</sequence>
<proteinExistence type="predicted"/>